<evidence type="ECO:0000256" key="1">
    <source>
        <dbReference type="ARBA" id="ARBA00000757"/>
    </source>
</evidence>
<dbReference type="PRINTS" id="PR00714">
    <property type="entry name" value="MAN6PISMRASE"/>
</dbReference>
<keyword evidence="11" id="KW-1185">Reference proteome</keyword>
<dbReference type="InterPro" id="IPR014710">
    <property type="entry name" value="RmlC-like_jellyroll"/>
</dbReference>
<evidence type="ECO:0000313" key="10">
    <source>
        <dbReference type="EMBL" id="SFF41704.1"/>
    </source>
</evidence>
<dbReference type="Gene3D" id="2.60.120.10">
    <property type="entry name" value="Jelly Rolls"/>
    <property type="match status" value="2"/>
</dbReference>
<dbReference type="CDD" id="cd07011">
    <property type="entry name" value="cupin_PMI_type_I_N"/>
    <property type="match status" value="1"/>
</dbReference>
<feature type="active site" evidence="7">
    <location>
        <position position="274"/>
    </location>
</feature>
<protein>
    <recommendedName>
        <fullName evidence="3">mannose-6-phosphate isomerase</fullName>
        <ecNumber evidence="3">5.3.1.8</ecNumber>
    </recommendedName>
</protein>
<dbReference type="GO" id="GO:0009298">
    <property type="term" value="P:GDP-mannose biosynthetic process"/>
    <property type="evidence" value="ECO:0007669"/>
    <property type="project" value="InterPro"/>
</dbReference>
<comment type="cofactor">
    <cofactor evidence="8">
        <name>Zn(2+)</name>
        <dbReference type="ChEBI" id="CHEBI:29105"/>
    </cofactor>
    <text evidence="8">Binds 1 zinc ion per subunit.</text>
</comment>
<dbReference type="GO" id="GO:0008270">
    <property type="term" value="F:zinc ion binding"/>
    <property type="evidence" value="ECO:0007669"/>
    <property type="project" value="InterPro"/>
</dbReference>
<evidence type="ECO:0000256" key="4">
    <source>
        <dbReference type="ARBA" id="ARBA00022723"/>
    </source>
</evidence>
<dbReference type="PANTHER" id="PTHR10309">
    <property type="entry name" value="MANNOSE-6-PHOSPHATE ISOMERASE"/>
    <property type="match status" value="1"/>
</dbReference>
<evidence type="ECO:0000256" key="2">
    <source>
        <dbReference type="ARBA" id="ARBA00010772"/>
    </source>
</evidence>
<keyword evidence="6 10" id="KW-0413">Isomerase</keyword>
<dbReference type="Proteomes" id="UP000199645">
    <property type="component" value="Unassembled WGS sequence"/>
</dbReference>
<gene>
    <name evidence="10" type="ORF">SAMN05421541_11048</name>
</gene>
<dbReference type="PIRSF" id="PIRSF001480">
    <property type="entry name" value="Mannose-6-phosphate_isomerase"/>
    <property type="match status" value="1"/>
</dbReference>
<dbReference type="InterPro" id="IPR011051">
    <property type="entry name" value="RmlC_Cupin_sf"/>
</dbReference>
<dbReference type="RefSeq" id="WP_373871081.1">
    <property type="nucleotide sequence ID" value="NZ_BOMT01000058.1"/>
</dbReference>
<evidence type="ECO:0000313" key="11">
    <source>
        <dbReference type="Proteomes" id="UP000199645"/>
    </source>
</evidence>
<accession>A0A1I2IHJ4</accession>
<keyword evidence="4 8" id="KW-0479">Metal-binding</keyword>
<dbReference type="PANTHER" id="PTHR10309:SF0">
    <property type="entry name" value="MANNOSE-6-PHOSPHATE ISOMERASE"/>
    <property type="match status" value="1"/>
</dbReference>
<organism evidence="10 11">
    <name type="scientific">Actinoplanes philippinensis</name>
    <dbReference type="NCBI Taxonomy" id="35752"/>
    <lineage>
        <taxon>Bacteria</taxon>
        <taxon>Bacillati</taxon>
        <taxon>Actinomycetota</taxon>
        <taxon>Actinomycetes</taxon>
        <taxon>Micromonosporales</taxon>
        <taxon>Micromonosporaceae</taxon>
        <taxon>Actinoplanes</taxon>
    </lineage>
</organism>
<dbReference type="AlphaFoldDB" id="A0A1I2IHJ4"/>
<feature type="binding site" evidence="8">
    <location>
        <position position="98"/>
    </location>
    <ligand>
        <name>Zn(2+)</name>
        <dbReference type="ChEBI" id="CHEBI:29105"/>
    </ligand>
</feature>
<feature type="domain" description="Phosphomannose isomerase type I catalytic" evidence="9">
    <location>
        <begin position="4"/>
        <end position="146"/>
    </location>
</feature>
<dbReference type="InterPro" id="IPR046457">
    <property type="entry name" value="PMI_typeI_cat"/>
</dbReference>
<feature type="binding site" evidence="8">
    <location>
        <position position="131"/>
    </location>
    <ligand>
        <name>Zn(2+)</name>
        <dbReference type="ChEBI" id="CHEBI:29105"/>
    </ligand>
</feature>
<feature type="binding site" evidence="8">
    <location>
        <position position="100"/>
    </location>
    <ligand>
        <name>Zn(2+)</name>
        <dbReference type="ChEBI" id="CHEBI:29105"/>
    </ligand>
</feature>
<dbReference type="GO" id="GO:0005829">
    <property type="term" value="C:cytosol"/>
    <property type="evidence" value="ECO:0007669"/>
    <property type="project" value="TreeGrafter"/>
</dbReference>
<dbReference type="EMBL" id="FONV01000010">
    <property type="protein sequence ID" value="SFF41704.1"/>
    <property type="molecule type" value="Genomic_DNA"/>
</dbReference>
<proteinExistence type="inferred from homology"/>
<dbReference type="STRING" id="35752.SAMN05421541_11048"/>
<dbReference type="GO" id="GO:0004476">
    <property type="term" value="F:mannose-6-phosphate isomerase activity"/>
    <property type="evidence" value="ECO:0007669"/>
    <property type="project" value="UniProtKB-EC"/>
</dbReference>
<evidence type="ECO:0000256" key="8">
    <source>
        <dbReference type="PIRSR" id="PIRSR001480-2"/>
    </source>
</evidence>
<dbReference type="Pfam" id="PF20511">
    <property type="entry name" value="PMI_typeI_cat"/>
    <property type="match status" value="1"/>
</dbReference>
<evidence type="ECO:0000256" key="7">
    <source>
        <dbReference type="PIRSR" id="PIRSR001480-1"/>
    </source>
</evidence>
<dbReference type="Gene3D" id="1.10.441.10">
    <property type="entry name" value="Phosphomannose Isomerase, domain 2"/>
    <property type="match status" value="1"/>
</dbReference>
<reference evidence="10 11" key="1">
    <citation type="submission" date="2016-10" db="EMBL/GenBank/DDBJ databases">
        <authorList>
            <person name="de Groot N.N."/>
        </authorList>
    </citation>
    <scope>NUCLEOTIDE SEQUENCE [LARGE SCALE GENOMIC DNA]</scope>
    <source>
        <strain evidence="10 11">DSM 43019</strain>
    </source>
</reference>
<feature type="binding site" evidence="8">
    <location>
        <position position="255"/>
    </location>
    <ligand>
        <name>Zn(2+)</name>
        <dbReference type="ChEBI" id="CHEBI:29105"/>
    </ligand>
</feature>
<dbReference type="SUPFAM" id="SSF51182">
    <property type="entry name" value="RmlC-like cupins"/>
    <property type="match status" value="1"/>
</dbReference>
<evidence type="ECO:0000256" key="5">
    <source>
        <dbReference type="ARBA" id="ARBA00022833"/>
    </source>
</evidence>
<dbReference type="NCBIfam" id="TIGR00218">
    <property type="entry name" value="manA"/>
    <property type="match status" value="1"/>
</dbReference>
<evidence type="ECO:0000259" key="9">
    <source>
        <dbReference type="Pfam" id="PF20511"/>
    </source>
</evidence>
<comment type="similarity">
    <text evidence="2">Belongs to the mannose-6-phosphate isomerase type 1 family.</text>
</comment>
<name>A0A1I2IHJ4_9ACTN</name>
<keyword evidence="5 8" id="KW-0862">Zinc</keyword>
<dbReference type="GO" id="GO:0005975">
    <property type="term" value="P:carbohydrate metabolic process"/>
    <property type="evidence" value="ECO:0007669"/>
    <property type="project" value="InterPro"/>
</dbReference>
<dbReference type="InterPro" id="IPR001250">
    <property type="entry name" value="Man6P_Isoase-1"/>
</dbReference>
<sequence>MTVYPLTGVIRPYAWGSRTAIADLQGRPASDGPEAELWLGAHPGDPSTVPGPDGPVDLVQLIGADPAGQLGDDVVTTFGARLPYLLKVLAADAPLSLQAHPDAEYAKVAFARQEADPAAPRNYTDAYHKPEMLVALTPFEALCGFRDPAVAAAVIGALGVARLEPVVTALRGGDLAEAVRLLLAWPAGDRAALIDEVVAAARAIPAGHEHTDSFTLATGLAAHYPGDPGVLVALLLNLVRLAPGEAIWMPAGNLHAYLKGLGVELMAASDNVLRGGLTPKRVDVDELLRVLRFEVLEDPLLHATELEPGVETWSVPVGDFVLYRIELDGTRPPVEVPAHGPRIVLCTEGTVFAGQSEDGTPVELNPGTAAYVPASAGAIKVAGTGRLFVAAVPG</sequence>
<evidence type="ECO:0000256" key="3">
    <source>
        <dbReference type="ARBA" id="ARBA00011956"/>
    </source>
</evidence>
<dbReference type="InterPro" id="IPR016305">
    <property type="entry name" value="Mannose-6-P_Isomerase"/>
</dbReference>
<evidence type="ECO:0000256" key="6">
    <source>
        <dbReference type="ARBA" id="ARBA00023235"/>
    </source>
</evidence>
<comment type="catalytic activity">
    <reaction evidence="1">
        <text>D-mannose 6-phosphate = D-fructose 6-phosphate</text>
        <dbReference type="Rhea" id="RHEA:12356"/>
        <dbReference type="ChEBI" id="CHEBI:58735"/>
        <dbReference type="ChEBI" id="CHEBI:61527"/>
        <dbReference type="EC" id="5.3.1.8"/>
    </reaction>
</comment>
<dbReference type="EC" id="5.3.1.8" evidence="3"/>